<gene>
    <name evidence="1" type="ORF">ILEXP_LOCUS30507</name>
</gene>
<feature type="non-terminal residue" evidence="1">
    <location>
        <position position="1"/>
    </location>
</feature>
<organism evidence="1 2">
    <name type="scientific">Ilex paraguariensis</name>
    <name type="common">yerba mate</name>
    <dbReference type="NCBI Taxonomy" id="185542"/>
    <lineage>
        <taxon>Eukaryota</taxon>
        <taxon>Viridiplantae</taxon>
        <taxon>Streptophyta</taxon>
        <taxon>Embryophyta</taxon>
        <taxon>Tracheophyta</taxon>
        <taxon>Spermatophyta</taxon>
        <taxon>Magnoliopsida</taxon>
        <taxon>eudicotyledons</taxon>
        <taxon>Gunneridae</taxon>
        <taxon>Pentapetalae</taxon>
        <taxon>asterids</taxon>
        <taxon>campanulids</taxon>
        <taxon>Aquifoliales</taxon>
        <taxon>Aquifoliaceae</taxon>
        <taxon>Ilex</taxon>
    </lineage>
</organism>
<name>A0ABC8SWX1_9AQUA</name>
<proteinExistence type="predicted"/>
<keyword evidence="2" id="KW-1185">Reference proteome</keyword>
<sequence length="70" mass="7524">DDIFAELDLLDQSTPPERSEYSGLDAGKFCSHSNSFNRAIEVEPSTGAPFYGDQVVAPSIPLGPRIGLEV</sequence>
<comment type="caution">
    <text evidence="1">The sequence shown here is derived from an EMBL/GenBank/DDBJ whole genome shotgun (WGS) entry which is preliminary data.</text>
</comment>
<accession>A0ABC8SWX1</accession>
<dbReference type="AlphaFoldDB" id="A0ABC8SWX1"/>
<dbReference type="Proteomes" id="UP001642360">
    <property type="component" value="Unassembled WGS sequence"/>
</dbReference>
<protein>
    <submittedName>
        <fullName evidence="1">Uncharacterized protein</fullName>
    </submittedName>
</protein>
<evidence type="ECO:0000313" key="1">
    <source>
        <dbReference type="EMBL" id="CAK9161688.1"/>
    </source>
</evidence>
<dbReference type="EMBL" id="CAUOFW020003724">
    <property type="protein sequence ID" value="CAK9161688.1"/>
    <property type="molecule type" value="Genomic_DNA"/>
</dbReference>
<reference evidence="1 2" key="1">
    <citation type="submission" date="2024-02" db="EMBL/GenBank/DDBJ databases">
        <authorList>
            <person name="Vignale AGUSTIN F."/>
            <person name="Sosa J E."/>
            <person name="Modenutti C."/>
        </authorList>
    </citation>
    <scope>NUCLEOTIDE SEQUENCE [LARGE SCALE GENOMIC DNA]</scope>
</reference>
<feature type="non-terminal residue" evidence="1">
    <location>
        <position position="70"/>
    </location>
</feature>
<evidence type="ECO:0000313" key="2">
    <source>
        <dbReference type="Proteomes" id="UP001642360"/>
    </source>
</evidence>